<dbReference type="Proteomes" id="UP000004659">
    <property type="component" value="Unassembled WGS sequence"/>
</dbReference>
<evidence type="ECO:0000313" key="1">
    <source>
        <dbReference type="EMBL" id="EEZ29744.1"/>
    </source>
</evidence>
<organism evidence="1">
    <name type="scientific">Brucella pinnipedialis M292/94/1</name>
    <dbReference type="NCBI Taxonomy" id="520462"/>
    <lineage>
        <taxon>Bacteria</taxon>
        <taxon>Pseudomonadati</taxon>
        <taxon>Pseudomonadota</taxon>
        <taxon>Alphaproteobacteria</taxon>
        <taxon>Hyphomicrobiales</taxon>
        <taxon>Brucellaceae</taxon>
        <taxon>Brucella/Ochrobactrum group</taxon>
        <taxon>Brucella</taxon>
    </lineage>
</organism>
<proteinExistence type="predicted"/>
<dbReference type="InterPro" id="IPR009702">
    <property type="entry name" value="DUF1284"/>
</dbReference>
<dbReference type="HOGENOM" id="CLU_129126_0_0_5"/>
<reference evidence="1" key="1">
    <citation type="submission" date="2009-01" db="EMBL/GenBank/DDBJ databases">
        <title>The Genome Sequence of Brucella pinnipedialis M292/94/1.</title>
        <authorList>
            <consortium name="The Broad Institute Genome Sequencing Platform"/>
            <person name="Ward D."/>
            <person name="Young S.K."/>
            <person name="Kodira C.D."/>
            <person name="Zeng Q."/>
            <person name="Koehrsen M."/>
            <person name="Alvarado L."/>
            <person name="Berlin A."/>
            <person name="Borenstein D."/>
            <person name="Chen Z."/>
            <person name="Engels R."/>
            <person name="Freedman E."/>
            <person name="Gellesch M."/>
            <person name="Goldberg J."/>
            <person name="Griggs A."/>
            <person name="Gujja S."/>
            <person name="Heiman D."/>
            <person name="Hepburn T."/>
            <person name="Howarth C."/>
            <person name="Jen D."/>
            <person name="Larson L."/>
            <person name="Lewis B."/>
            <person name="Mehta T."/>
            <person name="Park D."/>
            <person name="Pearson M."/>
            <person name="Roberts A."/>
            <person name="Saif S."/>
            <person name="Shea T."/>
            <person name="Shenoy N."/>
            <person name="Sisk P."/>
            <person name="Stolte C."/>
            <person name="Sykes S."/>
            <person name="Walk T."/>
            <person name="White J."/>
            <person name="Yandava C."/>
            <person name="Whatmore A.M."/>
            <person name="Perrett L.L."/>
            <person name="O'Callaghan D."/>
            <person name="Nusbaum C."/>
            <person name="Galagan J."/>
            <person name="Birren B."/>
        </authorList>
    </citation>
    <scope>NUCLEOTIDE SEQUENCE [LARGE SCALE GENOMIC DNA]</scope>
    <source>
        <strain evidence="1">M292/94/1</strain>
    </source>
</reference>
<dbReference type="RefSeq" id="WP_002964808.1">
    <property type="nucleotide sequence ID" value="NZ_EQ999542.1"/>
</dbReference>
<name>A0A0E1X0G1_9HYPH</name>
<dbReference type="Pfam" id="PF06935">
    <property type="entry name" value="DUF1284"/>
    <property type="match status" value="1"/>
</dbReference>
<dbReference type="EMBL" id="EQ999542">
    <property type="protein sequence ID" value="EEZ29744.1"/>
    <property type="molecule type" value="Genomic_DNA"/>
</dbReference>
<gene>
    <name evidence="1" type="ORF">BALG_03087</name>
</gene>
<dbReference type="AlphaFoldDB" id="A0A0E1X0G1"/>
<protein>
    <submittedName>
        <fullName evidence="1">2Fe-2S ferredoxin</fullName>
    </submittedName>
</protein>
<accession>A0A0E1X0G1</accession>
<dbReference type="GeneID" id="93017919"/>
<sequence length="142" mass="15598">MTVRLRGHHLLCMLTYIGKGYSPAFVENYDAIAGRLSEGEDILLVDGPDDICTPLLCGGDCHCHDESVTLRDRHAIEAVSHLLQISLRAGKPFHLGTERLTHLREAFTAGSIRKACERCEWSTLCTRIAATDAYAGVKITMG</sequence>